<protein>
    <recommendedName>
        <fullName evidence="4">Acyl-CoA dehydrogenase</fullName>
    </recommendedName>
</protein>
<keyword evidence="3" id="KW-1185">Reference proteome</keyword>
<dbReference type="Gene3D" id="1.10.540.10">
    <property type="entry name" value="Acyl-CoA dehydrogenase/oxidase, N-terminal domain"/>
    <property type="match status" value="1"/>
</dbReference>
<comment type="caution">
    <text evidence="2">The sequence shown here is derived from an EMBL/GenBank/DDBJ whole genome shotgun (WGS) entry which is preliminary data.</text>
</comment>
<accession>A0A936YT54</accession>
<reference evidence="2" key="1">
    <citation type="submission" date="2021-01" db="EMBL/GenBank/DDBJ databases">
        <title>Rhizobium sp. strain KVB221 16S ribosomal RNA gene Genome sequencing and assembly.</title>
        <authorList>
            <person name="Kang M."/>
        </authorList>
    </citation>
    <scope>NUCLEOTIDE SEQUENCE</scope>
    <source>
        <strain evidence="2">KVB221</strain>
    </source>
</reference>
<dbReference type="GO" id="GO:0050660">
    <property type="term" value="F:flavin adenine dinucleotide binding"/>
    <property type="evidence" value="ECO:0007669"/>
    <property type="project" value="InterPro"/>
</dbReference>
<gene>
    <name evidence="2" type="ORF">JJB09_10690</name>
</gene>
<evidence type="ECO:0008006" key="4">
    <source>
        <dbReference type="Google" id="ProtNLM"/>
    </source>
</evidence>
<evidence type="ECO:0000256" key="1">
    <source>
        <dbReference type="SAM" id="MobiDB-lite"/>
    </source>
</evidence>
<dbReference type="RefSeq" id="WP_201657338.1">
    <property type="nucleotide sequence ID" value="NZ_JAEQNC010000005.1"/>
</dbReference>
<dbReference type="SUPFAM" id="SSF56645">
    <property type="entry name" value="Acyl-CoA dehydrogenase NM domain-like"/>
    <property type="match status" value="1"/>
</dbReference>
<name>A0A936YT54_9HYPH</name>
<dbReference type="EMBL" id="JAEQNC010000005">
    <property type="protein sequence ID" value="MBL0372496.1"/>
    <property type="molecule type" value="Genomic_DNA"/>
</dbReference>
<evidence type="ECO:0000313" key="3">
    <source>
        <dbReference type="Proteomes" id="UP000633219"/>
    </source>
</evidence>
<sequence>MGTVSRLPERIRTNAPIIESEADAFNAVHDLVRRFSAPDINGFPVSSPYSATATAAQTGLLGISVPPEFGGADVANAVLGEIMLKIATASRAAAAALAEHFYCIELLRGLSPTGPAAYFYARALAGDTFRYAGTISQTESIEPEHSKPGWRLTATIDIVGDFRETDWIVACSESDQGAIAVFLPRLASGLTIGPNRLIFSDVHVDNGCLIEIGDTQNLTAEPMGQLLRSAERLGWAERRLNDTLARHVRAVPQQKFGQRYLELLGLTVSRIENGKAAIERAGGKIDIAQVNKDEQSLKNASFSATIALSSAAEAFDHATELGRVNPQASLDDAGPVRTHGPDPYGHAPIGATMLGDSLH</sequence>
<feature type="region of interest" description="Disordered" evidence="1">
    <location>
        <begin position="326"/>
        <end position="359"/>
    </location>
</feature>
<dbReference type="InterPro" id="IPR037069">
    <property type="entry name" value="AcylCoA_DH/ox_N_sf"/>
</dbReference>
<proteinExistence type="predicted"/>
<organism evidence="2 3">
    <name type="scientific">Rhizobium setariae</name>
    <dbReference type="NCBI Taxonomy" id="2801340"/>
    <lineage>
        <taxon>Bacteria</taxon>
        <taxon>Pseudomonadati</taxon>
        <taxon>Pseudomonadota</taxon>
        <taxon>Alphaproteobacteria</taxon>
        <taxon>Hyphomicrobiales</taxon>
        <taxon>Rhizobiaceae</taxon>
        <taxon>Rhizobium/Agrobacterium group</taxon>
        <taxon>Rhizobium</taxon>
    </lineage>
</organism>
<dbReference type="AlphaFoldDB" id="A0A936YT54"/>
<evidence type="ECO:0000313" key="2">
    <source>
        <dbReference type="EMBL" id="MBL0372496.1"/>
    </source>
</evidence>
<dbReference type="Proteomes" id="UP000633219">
    <property type="component" value="Unassembled WGS sequence"/>
</dbReference>
<dbReference type="InterPro" id="IPR009100">
    <property type="entry name" value="AcylCoA_DH/oxidase_NM_dom_sf"/>
</dbReference>
<dbReference type="GO" id="GO:0016627">
    <property type="term" value="F:oxidoreductase activity, acting on the CH-CH group of donors"/>
    <property type="evidence" value="ECO:0007669"/>
    <property type="project" value="InterPro"/>
</dbReference>